<dbReference type="InterPro" id="IPR045862">
    <property type="entry name" value="Trf4-like"/>
</dbReference>
<evidence type="ECO:0000256" key="4">
    <source>
        <dbReference type="ARBA" id="ARBA00022842"/>
    </source>
</evidence>
<proteinExistence type="inferred from homology"/>
<dbReference type="InterPro" id="IPR002058">
    <property type="entry name" value="PAP_assoc"/>
</dbReference>
<comment type="caution">
    <text evidence="8">The sequence shown here is derived from an EMBL/GenBank/DDBJ whole genome shotgun (WGS) entry which is preliminary data.</text>
</comment>
<sequence>MADSYRPGGGGGRPLADRMTFTSGGGDNYRPGGAQQGRNNSEFTFSHDGPRFPPSGPANAGPPARRRPRGGANRPGDSRRGDYGSRGRGGGRGGYRKKGAHERALLALQDRGSPERTLGVADGSHKFMNVDDIPDEDDEEAGSEHADDSTETGVHKAARTGNERADGDSIPKWSNPEMYTALPPPEELRPGKKIDFVQLIRKAKNEAAEKGDATNAVVANDDFISFGDDDPTADDNAEQRPLEEPMINKRPNNGGYTQGSLNDLDYSDSAADPRRPSYQTADIPGHEILPVHQGKGKGKRSAPVTAVVDIVDEWLPTSRCDTAPWLDPRHNYAHLVNDRSKWLHNEILDFYDFVAPQPYEHSIRHQLVQRVQQALGPHRLVHDTGKILCFGSFPAGLYLPTADMDLVYASDRFYSGGPPAIDLKDNRNVNKILRPAAAALKNRRITENTLVIAKAKVPIIKFVDSITGINVDISFENLSGIQAQATFSKWKTDYPDMIYMVALLKQFLVMRGMNEVHTGGIGGFAIICLIISYFQHSPKPENLGECFLGFLDYYGNVFDLRNQRIQMNPPAIIRKNGWDIDGRQERPFGLSIQDPNRPENNISGGSVRASEVFAAFRSAHKTLKDRLESKAPARSILECILGGNYETYITQRRRMQSLSTQTVTGLMIAAGDQEAAQRNFGAYNPPTGRARESGWAVEAYSRQLRLQYQDFKGWTQ</sequence>
<reference evidence="8" key="1">
    <citation type="submission" date="2019-04" db="EMBL/GenBank/DDBJ databases">
        <title>Sequencing of skin fungus with MAO and IRED activity.</title>
        <authorList>
            <person name="Marsaioli A.J."/>
            <person name="Bonatto J.M.C."/>
            <person name="Reis Junior O."/>
        </authorList>
    </citation>
    <scope>NUCLEOTIDE SEQUENCE</scope>
    <source>
        <strain evidence="8">30M1</strain>
    </source>
</reference>
<evidence type="ECO:0000313" key="9">
    <source>
        <dbReference type="Proteomes" id="UP000801428"/>
    </source>
</evidence>
<keyword evidence="3" id="KW-0479">Metal-binding</keyword>
<dbReference type="GO" id="GO:0046872">
    <property type="term" value="F:metal ion binding"/>
    <property type="evidence" value="ECO:0007669"/>
    <property type="project" value="UniProtKB-KW"/>
</dbReference>
<dbReference type="GO" id="GO:0031499">
    <property type="term" value="C:TRAMP complex"/>
    <property type="evidence" value="ECO:0007669"/>
    <property type="project" value="TreeGrafter"/>
</dbReference>
<dbReference type="EC" id="2.7.7.19" evidence="2"/>
<feature type="region of interest" description="Disordered" evidence="5">
    <location>
        <begin position="222"/>
        <end position="282"/>
    </location>
</feature>
<evidence type="ECO:0000256" key="1">
    <source>
        <dbReference type="ARBA" id="ARBA00008593"/>
    </source>
</evidence>
<dbReference type="GO" id="GO:0005730">
    <property type="term" value="C:nucleolus"/>
    <property type="evidence" value="ECO:0007669"/>
    <property type="project" value="TreeGrafter"/>
</dbReference>
<dbReference type="GO" id="GO:0043634">
    <property type="term" value="P:polyadenylation-dependent ncRNA catabolic process"/>
    <property type="evidence" value="ECO:0007669"/>
    <property type="project" value="TreeGrafter"/>
</dbReference>
<name>A0A9P4W5Q2_CURKU</name>
<feature type="compositionally biased region" description="Acidic residues" evidence="5">
    <location>
        <begin position="227"/>
        <end position="236"/>
    </location>
</feature>
<feature type="domain" description="Poly(A) RNA polymerase mitochondrial-like central palm" evidence="7">
    <location>
        <begin position="343"/>
        <end position="484"/>
    </location>
</feature>
<dbReference type="Pfam" id="PF22600">
    <property type="entry name" value="MTPAP-like_central"/>
    <property type="match status" value="1"/>
</dbReference>
<evidence type="ECO:0000256" key="5">
    <source>
        <dbReference type="SAM" id="MobiDB-lite"/>
    </source>
</evidence>
<dbReference type="AlphaFoldDB" id="A0A9P4W5Q2"/>
<dbReference type="Gene3D" id="3.30.460.10">
    <property type="entry name" value="Beta Polymerase, domain 2"/>
    <property type="match status" value="1"/>
</dbReference>
<feature type="compositionally biased region" description="Basic and acidic residues" evidence="5">
    <location>
        <begin position="76"/>
        <end position="85"/>
    </location>
</feature>
<feature type="region of interest" description="Disordered" evidence="5">
    <location>
        <begin position="1"/>
        <end position="190"/>
    </location>
</feature>
<dbReference type="Proteomes" id="UP000801428">
    <property type="component" value="Unassembled WGS sequence"/>
</dbReference>
<evidence type="ECO:0000259" key="7">
    <source>
        <dbReference type="Pfam" id="PF22600"/>
    </source>
</evidence>
<dbReference type="InterPro" id="IPR054708">
    <property type="entry name" value="MTPAP-like_central"/>
</dbReference>
<dbReference type="GO" id="GO:0010605">
    <property type="term" value="P:negative regulation of macromolecule metabolic process"/>
    <property type="evidence" value="ECO:0007669"/>
    <property type="project" value="UniProtKB-ARBA"/>
</dbReference>
<evidence type="ECO:0000313" key="8">
    <source>
        <dbReference type="EMBL" id="KAF2997650.1"/>
    </source>
</evidence>
<dbReference type="PANTHER" id="PTHR23092:SF15">
    <property type="entry name" value="INACTIVE NON-CANONICAL POLY(A) RNA POLYMERASE PROTEIN TRF4-2-RELATED"/>
    <property type="match status" value="1"/>
</dbReference>
<feature type="compositionally biased region" description="Basic and acidic residues" evidence="5">
    <location>
        <begin position="237"/>
        <end position="247"/>
    </location>
</feature>
<dbReference type="Gene3D" id="1.10.1410.10">
    <property type="match status" value="1"/>
</dbReference>
<dbReference type="GO" id="GO:0031123">
    <property type="term" value="P:RNA 3'-end processing"/>
    <property type="evidence" value="ECO:0007669"/>
    <property type="project" value="TreeGrafter"/>
</dbReference>
<protein>
    <recommendedName>
        <fullName evidence="2">polynucleotide adenylyltransferase</fullName>
        <ecNumber evidence="2">2.7.7.19</ecNumber>
    </recommendedName>
</protein>
<accession>A0A9P4W5Q2</accession>
<evidence type="ECO:0000256" key="2">
    <source>
        <dbReference type="ARBA" id="ARBA00012388"/>
    </source>
</evidence>
<keyword evidence="9" id="KW-1185">Reference proteome</keyword>
<feature type="compositionally biased region" description="Polar residues" evidence="5">
    <location>
        <begin position="250"/>
        <end position="261"/>
    </location>
</feature>
<dbReference type="GO" id="GO:0003729">
    <property type="term" value="F:mRNA binding"/>
    <property type="evidence" value="ECO:0007669"/>
    <property type="project" value="TreeGrafter"/>
</dbReference>
<feature type="domain" description="PAP-associated" evidence="6">
    <location>
        <begin position="542"/>
        <end position="600"/>
    </location>
</feature>
<dbReference type="SUPFAM" id="SSF81631">
    <property type="entry name" value="PAP/OAS1 substrate-binding domain"/>
    <property type="match status" value="1"/>
</dbReference>
<gene>
    <name evidence="8" type="ORF">E8E13_005372</name>
</gene>
<dbReference type="SUPFAM" id="SSF81301">
    <property type="entry name" value="Nucleotidyltransferase"/>
    <property type="match status" value="1"/>
</dbReference>
<dbReference type="PANTHER" id="PTHR23092">
    <property type="entry name" value="POLY(A) RNA POLYMERASE"/>
    <property type="match status" value="1"/>
</dbReference>
<evidence type="ECO:0000259" key="6">
    <source>
        <dbReference type="Pfam" id="PF03828"/>
    </source>
</evidence>
<organism evidence="8 9">
    <name type="scientific">Curvularia kusanoi</name>
    <name type="common">Cochliobolus kusanoi</name>
    <dbReference type="NCBI Taxonomy" id="90978"/>
    <lineage>
        <taxon>Eukaryota</taxon>
        <taxon>Fungi</taxon>
        <taxon>Dikarya</taxon>
        <taxon>Ascomycota</taxon>
        <taxon>Pezizomycotina</taxon>
        <taxon>Dothideomycetes</taxon>
        <taxon>Pleosporomycetidae</taxon>
        <taxon>Pleosporales</taxon>
        <taxon>Pleosporineae</taxon>
        <taxon>Pleosporaceae</taxon>
        <taxon>Curvularia</taxon>
    </lineage>
</organism>
<dbReference type="CDD" id="cd05402">
    <property type="entry name" value="NT_PAP_TUTase"/>
    <property type="match status" value="1"/>
</dbReference>
<feature type="compositionally biased region" description="Acidic residues" evidence="5">
    <location>
        <begin position="132"/>
        <end position="141"/>
    </location>
</feature>
<comment type="similarity">
    <text evidence="1">Belongs to the DNA polymerase type-B-like family.</text>
</comment>
<evidence type="ECO:0000256" key="3">
    <source>
        <dbReference type="ARBA" id="ARBA00022723"/>
    </source>
</evidence>
<keyword evidence="4" id="KW-0460">Magnesium</keyword>
<dbReference type="InterPro" id="IPR043519">
    <property type="entry name" value="NT_sf"/>
</dbReference>
<dbReference type="EMBL" id="SWKU01000022">
    <property type="protein sequence ID" value="KAF2997650.1"/>
    <property type="molecule type" value="Genomic_DNA"/>
</dbReference>
<dbReference type="OrthoDB" id="273917at2759"/>
<dbReference type="Pfam" id="PF03828">
    <property type="entry name" value="PAP_assoc"/>
    <property type="match status" value="1"/>
</dbReference>
<dbReference type="GO" id="GO:1990817">
    <property type="term" value="F:poly(A) RNA polymerase activity"/>
    <property type="evidence" value="ECO:0007669"/>
    <property type="project" value="UniProtKB-EC"/>
</dbReference>